<name>A0ABM1Y5C2_AEDAL</name>
<protein>
    <recommendedName>
        <fullName evidence="5">BZIP domain-containing protein</fullName>
    </recommendedName>
</protein>
<feature type="region of interest" description="Disordered" evidence="2">
    <location>
        <begin position="1"/>
        <end position="23"/>
    </location>
</feature>
<evidence type="ECO:0000313" key="4">
    <source>
        <dbReference type="Proteomes" id="UP000069940"/>
    </source>
</evidence>
<feature type="coiled-coil region" evidence="1">
    <location>
        <begin position="33"/>
        <end position="67"/>
    </location>
</feature>
<reference evidence="3" key="2">
    <citation type="submission" date="2025-05" db="UniProtKB">
        <authorList>
            <consortium name="EnsemblMetazoa"/>
        </authorList>
    </citation>
    <scope>IDENTIFICATION</scope>
    <source>
        <strain evidence="3">Foshan</strain>
    </source>
</reference>
<proteinExistence type="predicted"/>
<evidence type="ECO:0000313" key="3">
    <source>
        <dbReference type="EnsemblMetazoa" id="AALFPA23_005881.P7572"/>
    </source>
</evidence>
<accession>A0ABM1Y5C2</accession>
<dbReference type="Proteomes" id="UP000069940">
    <property type="component" value="Unassembled WGS sequence"/>
</dbReference>
<evidence type="ECO:0000256" key="2">
    <source>
        <dbReference type="SAM" id="MobiDB-lite"/>
    </source>
</evidence>
<evidence type="ECO:0000256" key="1">
    <source>
        <dbReference type="SAM" id="Coils"/>
    </source>
</evidence>
<dbReference type="GeneID" id="115265665"/>
<evidence type="ECO:0008006" key="5">
    <source>
        <dbReference type="Google" id="ProtNLM"/>
    </source>
</evidence>
<reference evidence="4" key="1">
    <citation type="journal article" date="2015" name="Proc. Natl. Acad. Sci. U.S.A.">
        <title>Genome sequence of the Asian Tiger mosquito, Aedes albopictus, reveals insights into its biology, genetics, and evolution.</title>
        <authorList>
            <person name="Chen X.G."/>
            <person name="Jiang X."/>
            <person name="Gu J."/>
            <person name="Xu M."/>
            <person name="Wu Y."/>
            <person name="Deng Y."/>
            <person name="Zhang C."/>
            <person name="Bonizzoni M."/>
            <person name="Dermauw W."/>
            <person name="Vontas J."/>
            <person name="Armbruster P."/>
            <person name="Huang X."/>
            <person name="Yang Y."/>
            <person name="Zhang H."/>
            <person name="He W."/>
            <person name="Peng H."/>
            <person name="Liu Y."/>
            <person name="Wu K."/>
            <person name="Chen J."/>
            <person name="Lirakis M."/>
            <person name="Topalis P."/>
            <person name="Van Leeuwen T."/>
            <person name="Hall A.B."/>
            <person name="Jiang X."/>
            <person name="Thorpe C."/>
            <person name="Mueller R.L."/>
            <person name="Sun C."/>
            <person name="Waterhouse R.M."/>
            <person name="Yan G."/>
            <person name="Tu Z.J."/>
            <person name="Fang X."/>
            <person name="James A.A."/>
        </authorList>
    </citation>
    <scope>NUCLEOTIDE SEQUENCE [LARGE SCALE GENOMIC DNA]</scope>
    <source>
        <strain evidence="4">Foshan</strain>
    </source>
</reference>
<organism evidence="3 4">
    <name type="scientific">Aedes albopictus</name>
    <name type="common">Asian tiger mosquito</name>
    <name type="synonym">Stegomyia albopicta</name>
    <dbReference type="NCBI Taxonomy" id="7160"/>
    <lineage>
        <taxon>Eukaryota</taxon>
        <taxon>Metazoa</taxon>
        <taxon>Ecdysozoa</taxon>
        <taxon>Arthropoda</taxon>
        <taxon>Hexapoda</taxon>
        <taxon>Insecta</taxon>
        <taxon>Pterygota</taxon>
        <taxon>Neoptera</taxon>
        <taxon>Endopterygota</taxon>
        <taxon>Diptera</taxon>
        <taxon>Nematocera</taxon>
        <taxon>Culicoidea</taxon>
        <taxon>Culicidae</taxon>
        <taxon>Culicinae</taxon>
        <taxon>Aedini</taxon>
        <taxon>Aedes</taxon>
        <taxon>Stegomyia</taxon>
    </lineage>
</organism>
<keyword evidence="1" id="KW-0175">Coiled coil</keyword>
<feature type="compositionally biased region" description="Low complexity" evidence="2">
    <location>
        <begin position="7"/>
        <end position="21"/>
    </location>
</feature>
<keyword evidence="4" id="KW-1185">Reference proteome</keyword>
<sequence length="146" mass="16341">MSGYDNGAAGSEAESEAQSEANVLRIKRRKITRKVLADELSKVKAELERTRLENEELSRMLVAKEQDEEEFCEARSSTMRECPAAANETLLTTMNAMSLSTLNIPECAPTAGESELTKRDYNHWKNVLTASMHLIQAVDESTKIYL</sequence>
<dbReference type="RefSeq" id="XP_029727480.1">
    <property type="nucleotide sequence ID" value="XM_029871620.2"/>
</dbReference>
<dbReference type="EnsemblMetazoa" id="AALFPA23_005881.R7572">
    <property type="protein sequence ID" value="AALFPA23_005881.P7572"/>
    <property type="gene ID" value="AALFPA23_005881"/>
</dbReference>